<accession>A0A3P5XSE4</accession>
<dbReference type="AlphaFoldDB" id="A0A3P5XSE4"/>
<dbReference type="CDD" id="cd07040">
    <property type="entry name" value="HP"/>
    <property type="match status" value="1"/>
</dbReference>
<dbReference type="InterPro" id="IPR029033">
    <property type="entry name" value="His_PPase_superfam"/>
</dbReference>
<gene>
    <name evidence="1" type="ORF">FMV2238Y02_21670</name>
</gene>
<dbReference type="Gene3D" id="3.40.50.1240">
    <property type="entry name" value="Phosphoglycerate mutase-like"/>
    <property type="match status" value="1"/>
</dbReference>
<protein>
    <submittedName>
        <fullName evidence="1">Uncharacterized protein</fullName>
    </submittedName>
</protein>
<keyword evidence="2" id="KW-1185">Reference proteome</keyword>
<evidence type="ECO:0000313" key="2">
    <source>
        <dbReference type="Proteomes" id="UP000280759"/>
    </source>
</evidence>
<name>A0A3P5XSE4_STRCB</name>
<dbReference type="RefSeq" id="WP_254388103.1">
    <property type="nucleotide sequence ID" value="NZ_CP053792.1"/>
</dbReference>
<dbReference type="Proteomes" id="UP000280759">
    <property type="component" value="Unassembled WGS sequence"/>
</dbReference>
<organism evidence="1 2">
    <name type="scientific">Streptococcus canis</name>
    <dbReference type="NCBI Taxonomy" id="1329"/>
    <lineage>
        <taxon>Bacteria</taxon>
        <taxon>Bacillati</taxon>
        <taxon>Bacillota</taxon>
        <taxon>Bacilli</taxon>
        <taxon>Lactobacillales</taxon>
        <taxon>Streptococcaceae</taxon>
        <taxon>Streptococcus</taxon>
    </lineage>
</organism>
<sequence>MTTTFYFIRRAEPNDDNHDDVTCELTEKGIVASQALVEAFASIPIDKCYSSPYKRSVDTIFPLAKSRDIPVVLVNPSQTKKLCVS</sequence>
<dbReference type="Pfam" id="PF00300">
    <property type="entry name" value="His_Phos_1"/>
    <property type="match status" value="1"/>
</dbReference>
<evidence type="ECO:0000313" key="1">
    <source>
        <dbReference type="EMBL" id="VDC43648.1"/>
    </source>
</evidence>
<dbReference type="SUPFAM" id="SSF53254">
    <property type="entry name" value="Phosphoglycerate mutase-like"/>
    <property type="match status" value="1"/>
</dbReference>
<dbReference type="InterPro" id="IPR013078">
    <property type="entry name" value="His_Pase_superF_clade-1"/>
</dbReference>
<reference evidence="1 2" key="1">
    <citation type="submission" date="2018-10" db="EMBL/GenBank/DDBJ databases">
        <authorList>
            <consortium name="Molecular Microbiology and Infection Unit (UMMI)"/>
            <person name="Machado M."/>
        </authorList>
    </citation>
    <scope>NUCLEOTIDE SEQUENCE [LARGE SCALE GENOMIC DNA]</scope>
    <source>
        <strain evidence="1">FMV2238.02</strain>
    </source>
</reference>
<dbReference type="EMBL" id="UXEP01000052">
    <property type="protein sequence ID" value="VDC43648.1"/>
    <property type="molecule type" value="Genomic_DNA"/>
</dbReference>
<proteinExistence type="predicted"/>